<comment type="caution">
    <text evidence="2">The sequence shown here is derived from an EMBL/GenBank/DDBJ whole genome shotgun (WGS) entry which is preliminary data.</text>
</comment>
<feature type="region of interest" description="Disordered" evidence="1">
    <location>
        <begin position="169"/>
        <end position="226"/>
    </location>
</feature>
<reference evidence="2" key="1">
    <citation type="submission" date="2021-04" db="EMBL/GenBank/DDBJ databases">
        <authorList>
            <consortium name="Molecular Ecology Group"/>
        </authorList>
    </citation>
    <scope>NUCLEOTIDE SEQUENCE</scope>
</reference>
<name>A0A8S3YUA0_9EUPU</name>
<accession>A0A8S3YUA0</accession>
<dbReference type="EMBL" id="CAJHNH020000602">
    <property type="protein sequence ID" value="CAG5118750.1"/>
    <property type="molecule type" value="Genomic_DNA"/>
</dbReference>
<feature type="compositionally biased region" description="Polar residues" evidence="1">
    <location>
        <begin position="200"/>
        <end position="226"/>
    </location>
</feature>
<dbReference type="AlphaFoldDB" id="A0A8S3YUA0"/>
<evidence type="ECO:0000313" key="3">
    <source>
        <dbReference type="Proteomes" id="UP000678393"/>
    </source>
</evidence>
<protein>
    <submittedName>
        <fullName evidence="2">Uncharacterized protein</fullName>
    </submittedName>
</protein>
<keyword evidence="3" id="KW-1185">Reference proteome</keyword>
<dbReference type="OrthoDB" id="6047467at2759"/>
<sequence>VHCSLPPHLQNGIAFREDGKHCGGCLNYEPRHSPSHFTISPVNCSTEANENKDYRNIPIHYSCLATFQFHNNTHLAVTKTINFVKGMGQYLVWIFTPDHHIKVMKAADTFLFEHNPMLKSEFIQAQFSILRGENLQCRNLFSRHRPTTTTNTYHPKANFGNKPDQEYNHGEHADIKHDDSVTGPAVNGDDHIPYGPENGADSQISSPKMTNPRFDNSQGENIDNRNNARSRNCVCVHSILWNIFVAVLVVLTSHRTCLLFAQ</sequence>
<evidence type="ECO:0000313" key="2">
    <source>
        <dbReference type="EMBL" id="CAG5118750.1"/>
    </source>
</evidence>
<evidence type="ECO:0000256" key="1">
    <source>
        <dbReference type="SAM" id="MobiDB-lite"/>
    </source>
</evidence>
<proteinExistence type="predicted"/>
<feature type="non-terminal residue" evidence="2">
    <location>
        <position position="1"/>
    </location>
</feature>
<gene>
    <name evidence="2" type="ORF">CUNI_LOCUS4308</name>
</gene>
<organism evidence="2 3">
    <name type="scientific">Candidula unifasciata</name>
    <dbReference type="NCBI Taxonomy" id="100452"/>
    <lineage>
        <taxon>Eukaryota</taxon>
        <taxon>Metazoa</taxon>
        <taxon>Spiralia</taxon>
        <taxon>Lophotrochozoa</taxon>
        <taxon>Mollusca</taxon>
        <taxon>Gastropoda</taxon>
        <taxon>Heterobranchia</taxon>
        <taxon>Euthyneura</taxon>
        <taxon>Panpulmonata</taxon>
        <taxon>Eupulmonata</taxon>
        <taxon>Stylommatophora</taxon>
        <taxon>Helicina</taxon>
        <taxon>Helicoidea</taxon>
        <taxon>Geomitridae</taxon>
        <taxon>Candidula</taxon>
    </lineage>
</organism>
<feature type="compositionally biased region" description="Basic and acidic residues" evidence="1">
    <location>
        <begin position="169"/>
        <end position="180"/>
    </location>
</feature>
<dbReference type="Proteomes" id="UP000678393">
    <property type="component" value="Unassembled WGS sequence"/>
</dbReference>